<evidence type="ECO:0000313" key="9">
    <source>
        <dbReference type="EMBL" id="OQK18775.1"/>
    </source>
</evidence>
<keyword evidence="5 7" id="KW-1133">Transmembrane helix</keyword>
<evidence type="ECO:0000256" key="1">
    <source>
        <dbReference type="ARBA" id="ARBA00004651"/>
    </source>
</evidence>
<dbReference type="InterPro" id="IPR035906">
    <property type="entry name" value="MetI-like_sf"/>
</dbReference>
<protein>
    <submittedName>
        <fullName evidence="9">Sugar ABC transporter permease</fullName>
    </submittedName>
</protein>
<dbReference type="CDD" id="cd06261">
    <property type="entry name" value="TM_PBP2"/>
    <property type="match status" value="1"/>
</dbReference>
<gene>
    <name evidence="9" type="ORF">AU255_12620</name>
</gene>
<accession>A0A1V8MB42</accession>
<dbReference type="PROSITE" id="PS50928">
    <property type="entry name" value="ABC_TM1"/>
    <property type="match status" value="1"/>
</dbReference>
<dbReference type="PANTHER" id="PTHR30193">
    <property type="entry name" value="ABC TRANSPORTER PERMEASE PROTEIN"/>
    <property type="match status" value="1"/>
</dbReference>
<evidence type="ECO:0000256" key="4">
    <source>
        <dbReference type="ARBA" id="ARBA00022692"/>
    </source>
</evidence>
<sequence>MCSPAMLLLMFSVIVPFFIAIGITFTNQRLLSPYPTEFDGLNNYTRLFSLNIVQVPVKTGSDGIPLVAESGQPVYQRLRTVLRADPKYRGYRQLSEFNLFDNKYSLVARDPVFYKSLLNTFKFVALVVPLQSLIALGLALLINQKLPGRTLFRTMYFAPVVTSMVVVSIVWSFLYNQNSGLFNQMILAISNGAIQGPDWLGDEALALPSIVLMSAWQGAGFQMLIFLAGLQSINTELYEAASLDGANAWQKFRFVTLPGLRNTSIFVIISTTIAAFGLFTQVDVMTSGGPNDATSTLIFHAVRTGFREQDVAYGSAIAVVFFILVLGISLIQKIIAERGN</sequence>
<dbReference type="Proteomes" id="UP000191980">
    <property type="component" value="Unassembled WGS sequence"/>
</dbReference>
<name>A0A1V8MB42_9GAMM</name>
<feature type="transmembrane region" description="Helical" evidence="7">
    <location>
        <begin position="311"/>
        <end position="331"/>
    </location>
</feature>
<dbReference type="SUPFAM" id="SSF161098">
    <property type="entry name" value="MetI-like"/>
    <property type="match status" value="1"/>
</dbReference>
<keyword evidence="2 7" id="KW-0813">Transport</keyword>
<evidence type="ECO:0000313" key="10">
    <source>
        <dbReference type="Proteomes" id="UP000191980"/>
    </source>
</evidence>
<feature type="transmembrane region" description="Helical" evidence="7">
    <location>
        <begin position="7"/>
        <end position="25"/>
    </location>
</feature>
<dbReference type="STRING" id="1420851.AU255_12620"/>
<feature type="domain" description="ABC transmembrane type-1" evidence="8">
    <location>
        <begin position="117"/>
        <end position="332"/>
    </location>
</feature>
<dbReference type="GO" id="GO:0055085">
    <property type="term" value="P:transmembrane transport"/>
    <property type="evidence" value="ECO:0007669"/>
    <property type="project" value="InterPro"/>
</dbReference>
<dbReference type="GO" id="GO:0005886">
    <property type="term" value="C:plasma membrane"/>
    <property type="evidence" value="ECO:0007669"/>
    <property type="project" value="UniProtKB-SubCell"/>
</dbReference>
<keyword evidence="3" id="KW-1003">Cell membrane</keyword>
<dbReference type="InterPro" id="IPR000515">
    <property type="entry name" value="MetI-like"/>
</dbReference>
<dbReference type="Pfam" id="PF00528">
    <property type="entry name" value="BPD_transp_1"/>
    <property type="match status" value="1"/>
</dbReference>
<dbReference type="Gene3D" id="1.10.3720.10">
    <property type="entry name" value="MetI-like"/>
    <property type="match status" value="1"/>
</dbReference>
<dbReference type="EMBL" id="LPUF01000001">
    <property type="protein sequence ID" value="OQK18775.1"/>
    <property type="molecule type" value="Genomic_DNA"/>
</dbReference>
<organism evidence="9 10">
    <name type="scientific">Methyloprofundus sedimenti</name>
    <dbReference type="NCBI Taxonomy" id="1420851"/>
    <lineage>
        <taxon>Bacteria</taxon>
        <taxon>Pseudomonadati</taxon>
        <taxon>Pseudomonadota</taxon>
        <taxon>Gammaproteobacteria</taxon>
        <taxon>Methylococcales</taxon>
        <taxon>Methylococcaceae</taxon>
        <taxon>Methyloprofundus</taxon>
    </lineage>
</organism>
<evidence type="ECO:0000256" key="2">
    <source>
        <dbReference type="ARBA" id="ARBA00022448"/>
    </source>
</evidence>
<keyword evidence="6 7" id="KW-0472">Membrane</keyword>
<feature type="transmembrane region" description="Helical" evidence="7">
    <location>
        <begin position="154"/>
        <end position="175"/>
    </location>
</feature>
<dbReference type="AlphaFoldDB" id="A0A1V8MB42"/>
<evidence type="ECO:0000256" key="3">
    <source>
        <dbReference type="ARBA" id="ARBA00022475"/>
    </source>
</evidence>
<reference evidence="9 10" key="1">
    <citation type="submission" date="2015-12" db="EMBL/GenBank/DDBJ databases">
        <authorList>
            <person name="Shamseldin A."/>
            <person name="Moawad H."/>
            <person name="Abd El-Rahim W.M."/>
            <person name="Sadowsky M.J."/>
        </authorList>
    </citation>
    <scope>NUCLEOTIDE SEQUENCE [LARGE SCALE GENOMIC DNA]</scope>
    <source>
        <strain evidence="9 10">WF1</strain>
    </source>
</reference>
<dbReference type="InterPro" id="IPR051393">
    <property type="entry name" value="ABC_transporter_permease"/>
</dbReference>
<comment type="similarity">
    <text evidence="7">Belongs to the binding-protein-dependent transport system permease family.</text>
</comment>
<keyword evidence="4 7" id="KW-0812">Transmembrane</keyword>
<dbReference type="PANTHER" id="PTHR30193:SF37">
    <property type="entry name" value="INNER MEMBRANE ABC TRANSPORTER PERMEASE PROTEIN YCJO"/>
    <property type="match status" value="1"/>
</dbReference>
<evidence type="ECO:0000256" key="5">
    <source>
        <dbReference type="ARBA" id="ARBA00022989"/>
    </source>
</evidence>
<evidence type="ECO:0000256" key="6">
    <source>
        <dbReference type="ARBA" id="ARBA00023136"/>
    </source>
</evidence>
<evidence type="ECO:0000256" key="7">
    <source>
        <dbReference type="RuleBase" id="RU363032"/>
    </source>
</evidence>
<feature type="transmembrane region" description="Helical" evidence="7">
    <location>
        <begin position="205"/>
        <end position="228"/>
    </location>
</feature>
<feature type="transmembrane region" description="Helical" evidence="7">
    <location>
        <begin position="123"/>
        <end position="142"/>
    </location>
</feature>
<proteinExistence type="inferred from homology"/>
<evidence type="ECO:0000259" key="8">
    <source>
        <dbReference type="PROSITE" id="PS50928"/>
    </source>
</evidence>
<dbReference type="OrthoDB" id="9785347at2"/>
<keyword evidence="10" id="KW-1185">Reference proteome</keyword>
<feature type="transmembrane region" description="Helical" evidence="7">
    <location>
        <begin position="259"/>
        <end position="279"/>
    </location>
</feature>
<comment type="caution">
    <text evidence="9">The sequence shown here is derived from an EMBL/GenBank/DDBJ whole genome shotgun (WGS) entry which is preliminary data.</text>
</comment>
<comment type="subcellular location">
    <subcellularLocation>
        <location evidence="1 7">Cell membrane</location>
        <topology evidence="1 7">Multi-pass membrane protein</topology>
    </subcellularLocation>
</comment>